<evidence type="ECO:0000313" key="2">
    <source>
        <dbReference type="Proteomes" id="UP001190700"/>
    </source>
</evidence>
<protein>
    <submittedName>
        <fullName evidence="1">Uncharacterized protein</fullName>
    </submittedName>
</protein>
<comment type="caution">
    <text evidence="1">The sequence shown here is derived from an EMBL/GenBank/DDBJ whole genome shotgun (WGS) entry which is preliminary data.</text>
</comment>
<dbReference type="AlphaFoldDB" id="A0AAE0ET49"/>
<gene>
    <name evidence="1" type="ORF">CYMTET_52027</name>
</gene>
<name>A0AAE0ET49_9CHLO</name>
<sequence length="168" mass="18655">MATAAPAAQSAGATFLATIRTLTRERFDQSVAKHVTKKCFQDKYDRFTGCERHAAVLFAKLIVGRWVALFGHPDALLGVRILAKRDPQESVAIFNSALASTRRKTTFCDEEVKSLFIDALDRDHYAPVVNRTGDLVHAFDVPVTRTFMNVVSEDPEAPGLRRLFNFGA</sequence>
<keyword evidence="2" id="KW-1185">Reference proteome</keyword>
<accession>A0AAE0ET49</accession>
<reference evidence="1 2" key="1">
    <citation type="journal article" date="2015" name="Genome Biol. Evol.">
        <title>Comparative Genomics of a Bacterivorous Green Alga Reveals Evolutionary Causalities and Consequences of Phago-Mixotrophic Mode of Nutrition.</title>
        <authorList>
            <person name="Burns J.A."/>
            <person name="Paasch A."/>
            <person name="Narechania A."/>
            <person name="Kim E."/>
        </authorList>
    </citation>
    <scope>NUCLEOTIDE SEQUENCE [LARGE SCALE GENOMIC DNA]</scope>
    <source>
        <strain evidence="1 2">PLY_AMNH</strain>
    </source>
</reference>
<evidence type="ECO:0000313" key="1">
    <source>
        <dbReference type="EMBL" id="KAK3237925.1"/>
    </source>
</evidence>
<dbReference type="EMBL" id="LGRX02034394">
    <property type="protein sequence ID" value="KAK3237925.1"/>
    <property type="molecule type" value="Genomic_DNA"/>
</dbReference>
<dbReference type="Proteomes" id="UP001190700">
    <property type="component" value="Unassembled WGS sequence"/>
</dbReference>
<proteinExistence type="predicted"/>
<organism evidence="1 2">
    <name type="scientific">Cymbomonas tetramitiformis</name>
    <dbReference type="NCBI Taxonomy" id="36881"/>
    <lineage>
        <taxon>Eukaryota</taxon>
        <taxon>Viridiplantae</taxon>
        <taxon>Chlorophyta</taxon>
        <taxon>Pyramimonadophyceae</taxon>
        <taxon>Pyramimonadales</taxon>
        <taxon>Pyramimonadaceae</taxon>
        <taxon>Cymbomonas</taxon>
    </lineage>
</organism>